<keyword evidence="3" id="KW-1185">Reference proteome</keyword>
<dbReference type="EMBL" id="JH993100">
    <property type="protein sequence ID" value="EKX34925.1"/>
    <property type="molecule type" value="Genomic_DNA"/>
</dbReference>
<dbReference type="RefSeq" id="XP_005821905.1">
    <property type="nucleotide sequence ID" value="XM_005821848.1"/>
</dbReference>
<dbReference type="PaxDb" id="55529-EKX34925"/>
<dbReference type="GeneID" id="17291675"/>
<dbReference type="Proteomes" id="UP000011087">
    <property type="component" value="Unassembled WGS sequence"/>
</dbReference>
<reference evidence="1 3" key="1">
    <citation type="journal article" date="2012" name="Nature">
        <title>Algal genomes reveal evolutionary mosaicism and the fate of nucleomorphs.</title>
        <authorList>
            <consortium name="DOE Joint Genome Institute"/>
            <person name="Curtis B.A."/>
            <person name="Tanifuji G."/>
            <person name="Burki F."/>
            <person name="Gruber A."/>
            <person name="Irimia M."/>
            <person name="Maruyama S."/>
            <person name="Arias M.C."/>
            <person name="Ball S.G."/>
            <person name="Gile G.H."/>
            <person name="Hirakawa Y."/>
            <person name="Hopkins J.F."/>
            <person name="Kuo A."/>
            <person name="Rensing S.A."/>
            <person name="Schmutz J."/>
            <person name="Symeonidi A."/>
            <person name="Elias M."/>
            <person name="Eveleigh R.J."/>
            <person name="Herman E.K."/>
            <person name="Klute M.J."/>
            <person name="Nakayama T."/>
            <person name="Obornik M."/>
            <person name="Reyes-Prieto A."/>
            <person name="Armbrust E.V."/>
            <person name="Aves S.J."/>
            <person name="Beiko R.G."/>
            <person name="Coutinho P."/>
            <person name="Dacks J.B."/>
            <person name="Durnford D.G."/>
            <person name="Fast N.M."/>
            <person name="Green B.R."/>
            <person name="Grisdale C.J."/>
            <person name="Hempel F."/>
            <person name="Henrissat B."/>
            <person name="Hoppner M.P."/>
            <person name="Ishida K."/>
            <person name="Kim E."/>
            <person name="Koreny L."/>
            <person name="Kroth P.G."/>
            <person name="Liu Y."/>
            <person name="Malik S.B."/>
            <person name="Maier U.G."/>
            <person name="McRose D."/>
            <person name="Mock T."/>
            <person name="Neilson J.A."/>
            <person name="Onodera N.T."/>
            <person name="Poole A.M."/>
            <person name="Pritham E.J."/>
            <person name="Richards T.A."/>
            <person name="Rocap G."/>
            <person name="Roy S.W."/>
            <person name="Sarai C."/>
            <person name="Schaack S."/>
            <person name="Shirato S."/>
            <person name="Slamovits C.H."/>
            <person name="Spencer D.F."/>
            <person name="Suzuki S."/>
            <person name="Worden A.Z."/>
            <person name="Zauner S."/>
            <person name="Barry K."/>
            <person name="Bell C."/>
            <person name="Bharti A.K."/>
            <person name="Crow J.A."/>
            <person name="Grimwood J."/>
            <person name="Kramer R."/>
            <person name="Lindquist E."/>
            <person name="Lucas S."/>
            <person name="Salamov A."/>
            <person name="McFadden G.I."/>
            <person name="Lane C.E."/>
            <person name="Keeling P.J."/>
            <person name="Gray M.W."/>
            <person name="Grigoriev I.V."/>
            <person name="Archibald J.M."/>
        </authorList>
    </citation>
    <scope>NUCLEOTIDE SEQUENCE</scope>
    <source>
        <strain evidence="1 3">CCMP2712</strain>
    </source>
</reference>
<sequence>MAFRATKVLLGVRLPDYSLPSQAILRAIQESGPLTVAQLWEKMSQGDKFKTKNHMKRVIDVLREQQRVVAKPVDRTVKRSPHAYHLGLKPKIVDANGNLIEVNVSKATSGSANEQTMGTQ</sequence>
<organism evidence="1">
    <name type="scientific">Guillardia theta (strain CCMP2712)</name>
    <name type="common">Cryptophyte</name>
    <dbReference type="NCBI Taxonomy" id="905079"/>
    <lineage>
        <taxon>Eukaryota</taxon>
        <taxon>Cryptophyceae</taxon>
        <taxon>Pyrenomonadales</taxon>
        <taxon>Geminigeraceae</taxon>
        <taxon>Guillardia</taxon>
    </lineage>
</organism>
<dbReference type="AlphaFoldDB" id="L1IGG6"/>
<evidence type="ECO:0000313" key="2">
    <source>
        <dbReference type="EnsemblProtists" id="EKX34925"/>
    </source>
</evidence>
<dbReference type="EnsemblProtists" id="EKX34925">
    <property type="protein sequence ID" value="EKX34925"/>
    <property type="gene ID" value="GUITHDRAFT_118859"/>
</dbReference>
<protein>
    <submittedName>
        <fullName evidence="1 2">Uncharacterized protein</fullName>
    </submittedName>
</protein>
<reference evidence="2" key="3">
    <citation type="submission" date="2016-03" db="UniProtKB">
        <authorList>
            <consortium name="EnsemblProtists"/>
        </authorList>
    </citation>
    <scope>IDENTIFICATION</scope>
</reference>
<name>L1IGG6_GUITC</name>
<proteinExistence type="predicted"/>
<gene>
    <name evidence="1" type="ORF">GUITHDRAFT_118859</name>
</gene>
<dbReference type="HOGENOM" id="CLU_2054154_0_0_1"/>
<dbReference type="KEGG" id="gtt:GUITHDRAFT_118859"/>
<reference evidence="3" key="2">
    <citation type="submission" date="2012-11" db="EMBL/GenBank/DDBJ databases">
        <authorList>
            <person name="Kuo A."/>
            <person name="Curtis B.A."/>
            <person name="Tanifuji G."/>
            <person name="Burki F."/>
            <person name="Gruber A."/>
            <person name="Irimia M."/>
            <person name="Maruyama S."/>
            <person name="Arias M.C."/>
            <person name="Ball S.G."/>
            <person name="Gile G.H."/>
            <person name="Hirakawa Y."/>
            <person name="Hopkins J.F."/>
            <person name="Rensing S.A."/>
            <person name="Schmutz J."/>
            <person name="Symeonidi A."/>
            <person name="Elias M."/>
            <person name="Eveleigh R.J."/>
            <person name="Herman E.K."/>
            <person name="Klute M.J."/>
            <person name="Nakayama T."/>
            <person name="Obornik M."/>
            <person name="Reyes-Prieto A."/>
            <person name="Armbrust E.V."/>
            <person name="Aves S.J."/>
            <person name="Beiko R.G."/>
            <person name="Coutinho P."/>
            <person name="Dacks J.B."/>
            <person name="Durnford D.G."/>
            <person name="Fast N.M."/>
            <person name="Green B.R."/>
            <person name="Grisdale C."/>
            <person name="Hempe F."/>
            <person name="Henrissat B."/>
            <person name="Hoppner M.P."/>
            <person name="Ishida K.-I."/>
            <person name="Kim E."/>
            <person name="Koreny L."/>
            <person name="Kroth P.G."/>
            <person name="Liu Y."/>
            <person name="Malik S.-B."/>
            <person name="Maier U.G."/>
            <person name="McRose D."/>
            <person name="Mock T."/>
            <person name="Neilson J.A."/>
            <person name="Onodera N.T."/>
            <person name="Poole A.M."/>
            <person name="Pritham E.J."/>
            <person name="Richards T.A."/>
            <person name="Rocap G."/>
            <person name="Roy S.W."/>
            <person name="Sarai C."/>
            <person name="Schaack S."/>
            <person name="Shirato S."/>
            <person name="Slamovits C.H."/>
            <person name="Spencer D.F."/>
            <person name="Suzuki S."/>
            <person name="Worden A.Z."/>
            <person name="Zauner S."/>
            <person name="Barry K."/>
            <person name="Bell C."/>
            <person name="Bharti A.K."/>
            <person name="Crow J.A."/>
            <person name="Grimwood J."/>
            <person name="Kramer R."/>
            <person name="Lindquist E."/>
            <person name="Lucas S."/>
            <person name="Salamov A."/>
            <person name="McFadden G.I."/>
            <person name="Lane C.E."/>
            <person name="Keeling P.J."/>
            <person name="Gray M.W."/>
            <person name="Grigoriev I.V."/>
            <person name="Archibald J.M."/>
        </authorList>
    </citation>
    <scope>NUCLEOTIDE SEQUENCE</scope>
    <source>
        <strain evidence="3">CCMP2712</strain>
    </source>
</reference>
<evidence type="ECO:0000313" key="1">
    <source>
        <dbReference type="EMBL" id="EKX34925.1"/>
    </source>
</evidence>
<evidence type="ECO:0000313" key="3">
    <source>
        <dbReference type="Proteomes" id="UP000011087"/>
    </source>
</evidence>
<accession>L1IGG6</accession>